<organism evidence="7 8">
    <name type="scientific">Phytoactinopolyspora mesophila</name>
    <dbReference type="NCBI Taxonomy" id="2650750"/>
    <lineage>
        <taxon>Bacteria</taxon>
        <taxon>Bacillati</taxon>
        <taxon>Actinomycetota</taxon>
        <taxon>Actinomycetes</taxon>
        <taxon>Jiangellales</taxon>
        <taxon>Jiangellaceae</taxon>
        <taxon>Phytoactinopolyspora</taxon>
    </lineage>
</organism>
<dbReference type="GO" id="GO:0016787">
    <property type="term" value="F:hydrolase activity"/>
    <property type="evidence" value="ECO:0007669"/>
    <property type="project" value="UniProtKB-KW"/>
</dbReference>
<proteinExistence type="inferred from homology"/>
<comment type="caution">
    <text evidence="7">The sequence shown here is derived from an EMBL/GenBank/DDBJ whole genome shotgun (WGS) entry which is preliminary data.</text>
</comment>
<sequence length="289" mass="31286">MNSASPVSGVRVVSTGTVHMRPEHVGPTWKPMPLWLFTSKRWTGPRPINAFLIEHKAGLVLFDTGQDRASLLDPDYFPGRINKLVNARMGRFVAGPEDTLQAGLARFGYRPDDIDVVVLSHLHPDHIGGLPALRGAKIVVSGDEWATLSARLPESRGLYRSHIDLPGLRWQQVTPELLGAHAPASFSKGHDLFGDASMIVLPTPGHTPGSVSMLVRRSGQASLLLVGDLTYDADLLGACQLSGMGNRKRMRASIRQVNELRRAEPELIVLPAHDPSAAARLAADSGCDL</sequence>
<dbReference type="PANTHER" id="PTHR42978">
    <property type="entry name" value="QUORUM-QUENCHING LACTONASE YTNP-RELATED-RELATED"/>
    <property type="match status" value="1"/>
</dbReference>
<keyword evidence="3" id="KW-0479">Metal-binding</keyword>
<evidence type="ECO:0000256" key="4">
    <source>
        <dbReference type="ARBA" id="ARBA00022801"/>
    </source>
</evidence>
<dbReference type="SMART" id="SM00849">
    <property type="entry name" value="Lactamase_B"/>
    <property type="match status" value="1"/>
</dbReference>
<protein>
    <submittedName>
        <fullName evidence="7">MBL fold metallo-hydrolase</fullName>
    </submittedName>
</protein>
<dbReference type="PANTHER" id="PTHR42978:SF2">
    <property type="entry name" value="102 KBASES UNSTABLE REGION: FROM 1 TO 119443"/>
    <property type="match status" value="1"/>
</dbReference>
<dbReference type="CDD" id="cd07729">
    <property type="entry name" value="AHL_lactonase_MBL-fold"/>
    <property type="match status" value="1"/>
</dbReference>
<dbReference type="Pfam" id="PF00753">
    <property type="entry name" value="Lactamase_B"/>
    <property type="match status" value="1"/>
</dbReference>
<feature type="domain" description="Metallo-beta-lactamase" evidence="6">
    <location>
        <begin position="47"/>
        <end position="273"/>
    </location>
</feature>
<reference evidence="7 8" key="1">
    <citation type="submission" date="2019-11" db="EMBL/GenBank/DDBJ databases">
        <authorList>
            <person name="Li X.-J."/>
            <person name="Feng X.-M."/>
        </authorList>
    </citation>
    <scope>NUCLEOTIDE SEQUENCE [LARGE SCALE GENOMIC DNA]</scope>
    <source>
        <strain evidence="7 8">XMNu-373</strain>
    </source>
</reference>
<evidence type="ECO:0000313" key="7">
    <source>
        <dbReference type="EMBL" id="NDL59307.1"/>
    </source>
</evidence>
<evidence type="ECO:0000256" key="1">
    <source>
        <dbReference type="ARBA" id="ARBA00001947"/>
    </source>
</evidence>
<gene>
    <name evidence="7" type="ORF">F7O44_19745</name>
</gene>
<evidence type="ECO:0000259" key="6">
    <source>
        <dbReference type="SMART" id="SM00849"/>
    </source>
</evidence>
<dbReference type="InterPro" id="IPR036866">
    <property type="entry name" value="RibonucZ/Hydroxyglut_hydro"/>
</dbReference>
<dbReference type="RefSeq" id="WP_162452008.1">
    <property type="nucleotide sequence ID" value="NZ_WLZY01000007.1"/>
</dbReference>
<dbReference type="AlphaFoldDB" id="A0A7K3M8J0"/>
<comment type="similarity">
    <text evidence="2">Belongs to the metallo-beta-lactamase superfamily.</text>
</comment>
<keyword evidence="8" id="KW-1185">Reference proteome</keyword>
<evidence type="ECO:0000256" key="3">
    <source>
        <dbReference type="ARBA" id="ARBA00022723"/>
    </source>
</evidence>
<comment type="cofactor">
    <cofactor evidence="1">
        <name>Zn(2+)</name>
        <dbReference type="ChEBI" id="CHEBI:29105"/>
    </cofactor>
</comment>
<name>A0A7K3M8J0_9ACTN</name>
<keyword evidence="4 7" id="KW-0378">Hydrolase</keyword>
<evidence type="ECO:0000256" key="2">
    <source>
        <dbReference type="ARBA" id="ARBA00007749"/>
    </source>
</evidence>
<keyword evidence="5" id="KW-0862">Zinc</keyword>
<evidence type="ECO:0000313" key="8">
    <source>
        <dbReference type="Proteomes" id="UP000460435"/>
    </source>
</evidence>
<dbReference type="Proteomes" id="UP000460435">
    <property type="component" value="Unassembled WGS sequence"/>
</dbReference>
<accession>A0A7K3M8J0</accession>
<dbReference type="EMBL" id="WLZY01000007">
    <property type="protein sequence ID" value="NDL59307.1"/>
    <property type="molecule type" value="Genomic_DNA"/>
</dbReference>
<dbReference type="InterPro" id="IPR051013">
    <property type="entry name" value="MBL_superfamily_lactonases"/>
</dbReference>
<dbReference type="Gene3D" id="3.60.15.10">
    <property type="entry name" value="Ribonuclease Z/Hydroxyacylglutathione hydrolase-like"/>
    <property type="match status" value="1"/>
</dbReference>
<dbReference type="SUPFAM" id="SSF56281">
    <property type="entry name" value="Metallo-hydrolase/oxidoreductase"/>
    <property type="match status" value="1"/>
</dbReference>
<dbReference type="InterPro" id="IPR001279">
    <property type="entry name" value="Metallo-B-lactamas"/>
</dbReference>
<evidence type="ECO:0000256" key="5">
    <source>
        <dbReference type="ARBA" id="ARBA00022833"/>
    </source>
</evidence>
<dbReference type="GO" id="GO:0046872">
    <property type="term" value="F:metal ion binding"/>
    <property type="evidence" value="ECO:0007669"/>
    <property type="project" value="UniProtKB-KW"/>
</dbReference>